<sequence>MYAACWGARARTRRRGDDVAAAGLRGVATRLTALLGNLTFCLGGHTCAQVHLAAAALSGERGGSDNLRA</sequence>
<dbReference type="STRING" id="159449.B4N89_45635"/>
<organism evidence="1 2">
    <name type="scientific">Embleya scabrispora</name>
    <dbReference type="NCBI Taxonomy" id="159449"/>
    <lineage>
        <taxon>Bacteria</taxon>
        <taxon>Bacillati</taxon>
        <taxon>Actinomycetota</taxon>
        <taxon>Actinomycetes</taxon>
        <taxon>Kitasatosporales</taxon>
        <taxon>Streptomycetaceae</taxon>
        <taxon>Embleya</taxon>
    </lineage>
</organism>
<accession>A0A1T3NIX7</accession>
<dbReference type="Proteomes" id="UP000190037">
    <property type="component" value="Unassembled WGS sequence"/>
</dbReference>
<comment type="caution">
    <text evidence="1">The sequence shown here is derived from an EMBL/GenBank/DDBJ whole genome shotgun (WGS) entry which is preliminary data.</text>
</comment>
<proteinExistence type="predicted"/>
<reference evidence="1 2" key="1">
    <citation type="submission" date="2017-03" db="EMBL/GenBank/DDBJ databases">
        <title>Draft genome sequence of Streptomyces scabrisporus NF3, endophyte isolated from Amphipterygium adstringens.</title>
        <authorList>
            <person name="Vazquez M."/>
            <person name="Ceapa C.D."/>
            <person name="Rodriguez Luna D."/>
            <person name="Sanchez Esquivel S."/>
        </authorList>
    </citation>
    <scope>NUCLEOTIDE SEQUENCE [LARGE SCALE GENOMIC DNA]</scope>
    <source>
        <strain evidence="1 2">NF3</strain>
    </source>
</reference>
<dbReference type="EMBL" id="MWQN01000005">
    <property type="protein sequence ID" value="OPC76763.1"/>
    <property type="molecule type" value="Genomic_DNA"/>
</dbReference>
<evidence type="ECO:0000313" key="1">
    <source>
        <dbReference type="EMBL" id="OPC76763.1"/>
    </source>
</evidence>
<gene>
    <name evidence="1" type="ORF">B4N89_45635</name>
</gene>
<protein>
    <submittedName>
        <fullName evidence="1">Uncharacterized protein</fullName>
    </submittedName>
</protein>
<name>A0A1T3NIX7_9ACTN</name>
<evidence type="ECO:0000313" key="2">
    <source>
        <dbReference type="Proteomes" id="UP000190037"/>
    </source>
</evidence>
<keyword evidence="2" id="KW-1185">Reference proteome</keyword>
<dbReference type="AlphaFoldDB" id="A0A1T3NIX7"/>